<evidence type="ECO:0000313" key="2">
    <source>
        <dbReference type="Proteomes" id="UP000593802"/>
    </source>
</evidence>
<dbReference type="Proteomes" id="UP000593802">
    <property type="component" value="Chromosome"/>
</dbReference>
<gene>
    <name evidence="1" type="ORF">skT53_26330</name>
</gene>
<dbReference type="KEGG" id="eff:skT53_26330"/>
<protein>
    <submittedName>
        <fullName evidence="1">Uncharacterized protein</fullName>
    </submittedName>
</protein>
<evidence type="ECO:0000313" key="1">
    <source>
        <dbReference type="EMBL" id="BCJ87648.1"/>
    </source>
</evidence>
<keyword evidence="2" id="KW-1185">Reference proteome</keyword>
<proteinExistence type="predicted"/>
<sequence>MTGWSGLLGELLIEQEGVTSPRPLTTVGTVRFRAVHIVHRSSSNFSTKLTNPWFSILFPMVNAVRSPFSSHIYLWYDKVTLM</sequence>
<accession>A0A7I8DBV7</accession>
<dbReference type="AlphaFoldDB" id="A0A7I8DBV7"/>
<reference evidence="1 2" key="1">
    <citation type="submission" date="2020-08" db="EMBL/GenBank/DDBJ databases">
        <title>Complete Genome Sequence of Effusibacillus dendaii Strain skT53, Isolated from Farmland soil.</title>
        <authorList>
            <person name="Konishi T."/>
            <person name="Kawasaki H."/>
        </authorList>
    </citation>
    <scope>NUCLEOTIDE SEQUENCE [LARGE SCALE GENOMIC DNA]</scope>
    <source>
        <strain evidence="2">skT53</strain>
    </source>
</reference>
<dbReference type="EMBL" id="AP023366">
    <property type="protein sequence ID" value="BCJ87648.1"/>
    <property type="molecule type" value="Genomic_DNA"/>
</dbReference>
<name>A0A7I8DBV7_9BACL</name>
<organism evidence="1 2">
    <name type="scientific">Effusibacillus dendaii</name>
    <dbReference type="NCBI Taxonomy" id="2743772"/>
    <lineage>
        <taxon>Bacteria</taxon>
        <taxon>Bacillati</taxon>
        <taxon>Bacillota</taxon>
        <taxon>Bacilli</taxon>
        <taxon>Bacillales</taxon>
        <taxon>Alicyclobacillaceae</taxon>
        <taxon>Effusibacillus</taxon>
    </lineage>
</organism>